<evidence type="ECO:0000256" key="5">
    <source>
        <dbReference type="ARBA" id="ARBA00022801"/>
    </source>
</evidence>
<comment type="catalytic activity">
    <reaction evidence="9 10">
        <text>XTP + H2O = XMP + diphosphate + H(+)</text>
        <dbReference type="Rhea" id="RHEA:28610"/>
        <dbReference type="ChEBI" id="CHEBI:15377"/>
        <dbReference type="ChEBI" id="CHEBI:15378"/>
        <dbReference type="ChEBI" id="CHEBI:33019"/>
        <dbReference type="ChEBI" id="CHEBI:57464"/>
        <dbReference type="ChEBI" id="CHEBI:61314"/>
        <dbReference type="EC" id="3.6.1.66"/>
    </reaction>
</comment>
<name>A0A0R1HKI5_9LACO</name>
<dbReference type="RefSeq" id="WP_056943034.1">
    <property type="nucleotide sequence ID" value="NZ_AZCX01000011.1"/>
</dbReference>
<keyword evidence="7 10" id="KW-0546">Nucleotide metabolism</keyword>
<feature type="binding site" evidence="10">
    <location>
        <position position="177"/>
    </location>
    <ligand>
        <name>substrate</name>
    </ligand>
</feature>
<comment type="similarity">
    <text evidence="1 10 11">Belongs to the HAM1 NTPase family.</text>
</comment>
<evidence type="ECO:0000256" key="7">
    <source>
        <dbReference type="ARBA" id="ARBA00023080"/>
    </source>
</evidence>
<feature type="active site" description="Proton acceptor" evidence="10">
    <location>
        <position position="72"/>
    </location>
</feature>
<evidence type="ECO:0000256" key="6">
    <source>
        <dbReference type="ARBA" id="ARBA00022842"/>
    </source>
</evidence>
<evidence type="ECO:0000256" key="10">
    <source>
        <dbReference type="HAMAP-Rule" id="MF_01405"/>
    </source>
</evidence>
<evidence type="ECO:0000313" key="13">
    <source>
        <dbReference type="Proteomes" id="UP000050911"/>
    </source>
</evidence>
<dbReference type="AlphaFoldDB" id="A0A0R1HKI5"/>
<dbReference type="GO" id="GO:0017111">
    <property type="term" value="F:ribonucleoside triphosphate phosphatase activity"/>
    <property type="evidence" value="ECO:0007669"/>
    <property type="project" value="InterPro"/>
</dbReference>
<comment type="subunit">
    <text evidence="2 10">Homodimer.</text>
</comment>
<gene>
    <name evidence="12" type="ORF">FC96_GL000649</name>
</gene>
<keyword evidence="3 10" id="KW-0479">Metal-binding</keyword>
<feature type="binding site" evidence="10">
    <location>
        <begin position="10"/>
        <end position="15"/>
    </location>
    <ligand>
        <name>substrate</name>
    </ligand>
</feature>
<keyword evidence="13" id="KW-1185">Reference proteome</keyword>
<dbReference type="SUPFAM" id="SSF52972">
    <property type="entry name" value="ITPase-like"/>
    <property type="match status" value="1"/>
</dbReference>
<comment type="function">
    <text evidence="10">Pyrophosphatase that catalyzes the hydrolysis of nucleoside triphosphates to their monophosphate derivatives, with a high preference for the non-canonical purine nucleotides XTP (xanthosine triphosphate), dITP (deoxyinosine triphosphate) and ITP. Seems to function as a house-cleaning enzyme that removes non-canonical purine nucleotides from the nucleotide pool, thus preventing their incorporation into DNA/RNA and avoiding chromosomal lesions.</text>
</comment>
<keyword evidence="6 10" id="KW-0460">Magnesium</keyword>
<dbReference type="FunFam" id="3.90.950.10:FF:000001">
    <property type="entry name" value="dITP/XTP pyrophosphatase"/>
    <property type="match status" value="1"/>
</dbReference>
<feature type="binding site" evidence="10">
    <location>
        <position position="43"/>
    </location>
    <ligand>
        <name>Mg(2+)</name>
        <dbReference type="ChEBI" id="CHEBI:18420"/>
    </ligand>
</feature>
<keyword evidence="4 10" id="KW-0547">Nucleotide-binding</keyword>
<dbReference type="InterPro" id="IPR020922">
    <property type="entry name" value="dITP/XTP_pyrophosphatase"/>
</dbReference>
<protein>
    <recommendedName>
        <fullName evidence="10">dITP/XTP pyrophosphatase</fullName>
        <ecNumber evidence="10">3.6.1.66</ecNumber>
    </recommendedName>
    <alternativeName>
        <fullName evidence="10">Non-canonical purine NTP pyrophosphatase</fullName>
    </alternativeName>
    <alternativeName>
        <fullName evidence="10">Non-standard purine NTP pyrophosphatase</fullName>
    </alternativeName>
    <alternativeName>
        <fullName evidence="10">Nucleoside-triphosphate diphosphatase</fullName>
    </alternativeName>
    <alternativeName>
        <fullName evidence="10">Nucleoside-triphosphate pyrophosphatase</fullName>
        <shortName evidence="10">NTPase</shortName>
    </alternativeName>
</protein>
<dbReference type="STRING" id="1302272.FC96_GL000649"/>
<dbReference type="NCBIfam" id="TIGR00042">
    <property type="entry name" value="RdgB/HAM1 family non-canonical purine NTP pyrophosphatase"/>
    <property type="match status" value="1"/>
</dbReference>
<dbReference type="PANTHER" id="PTHR11067:SF9">
    <property type="entry name" value="INOSINE TRIPHOSPHATE PYROPHOSPHATASE"/>
    <property type="match status" value="1"/>
</dbReference>
<organism evidence="12 13">
    <name type="scientific">Secundilactobacillus kimchicus JCM 15530</name>
    <dbReference type="NCBI Taxonomy" id="1302272"/>
    <lineage>
        <taxon>Bacteria</taxon>
        <taxon>Bacillati</taxon>
        <taxon>Bacillota</taxon>
        <taxon>Bacilli</taxon>
        <taxon>Lactobacillales</taxon>
        <taxon>Lactobacillaceae</taxon>
        <taxon>Secundilactobacillus</taxon>
    </lineage>
</organism>
<dbReference type="Pfam" id="PF01725">
    <property type="entry name" value="Ham1p_like"/>
    <property type="match status" value="1"/>
</dbReference>
<accession>A0A0R1HKI5</accession>
<evidence type="ECO:0000256" key="1">
    <source>
        <dbReference type="ARBA" id="ARBA00008023"/>
    </source>
</evidence>
<dbReference type="CDD" id="cd00515">
    <property type="entry name" value="HAM1"/>
    <property type="match status" value="1"/>
</dbReference>
<comment type="caution">
    <text evidence="12">The sequence shown here is derived from an EMBL/GenBank/DDBJ whole genome shotgun (WGS) entry which is preliminary data.</text>
</comment>
<dbReference type="Proteomes" id="UP000050911">
    <property type="component" value="Unassembled WGS sequence"/>
</dbReference>
<dbReference type="GO" id="GO:0009146">
    <property type="term" value="P:purine nucleoside triphosphate catabolic process"/>
    <property type="evidence" value="ECO:0007669"/>
    <property type="project" value="UniProtKB-UniRule"/>
</dbReference>
<dbReference type="GO" id="GO:0036220">
    <property type="term" value="F:ITP diphosphatase activity"/>
    <property type="evidence" value="ECO:0007669"/>
    <property type="project" value="UniProtKB-UniRule"/>
</dbReference>
<dbReference type="GO" id="GO:0005829">
    <property type="term" value="C:cytosol"/>
    <property type="evidence" value="ECO:0007669"/>
    <property type="project" value="TreeGrafter"/>
</dbReference>
<dbReference type="EMBL" id="AZCX01000011">
    <property type="protein sequence ID" value="KRK47189.1"/>
    <property type="molecule type" value="Genomic_DNA"/>
</dbReference>
<dbReference type="GO" id="GO:0046872">
    <property type="term" value="F:metal ion binding"/>
    <property type="evidence" value="ECO:0007669"/>
    <property type="project" value="UniProtKB-KW"/>
</dbReference>
<dbReference type="EC" id="3.6.1.66" evidence="10"/>
<dbReference type="PATRIC" id="fig|1302272.5.peg.648"/>
<feature type="binding site" evidence="10">
    <location>
        <position position="72"/>
    </location>
    <ligand>
        <name>Mg(2+)</name>
        <dbReference type="ChEBI" id="CHEBI:18420"/>
    </ligand>
</feature>
<proteinExistence type="inferred from homology"/>
<sequence length="200" mass="22045">MSSRHIVVATKNPGKAREFRELFASKNVTVQTLADFDQLPTIEETGTTFEENATIKATAISKLTNLPVVADDSGLVVAALNGEPGIYSARYAGDHDDQANNRKLLAKLSAVPDSQRQAAFHTTLVLVKPNGNKLVTEGTVDGKILTTPHGENGFGYDPLFWVPAFNKTMAEMTDEEKNSISHRGRALRKMLVQFDDWWEK</sequence>
<dbReference type="InterPro" id="IPR029001">
    <property type="entry name" value="ITPase-like_fam"/>
</dbReference>
<dbReference type="PANTHER" id="PTHR11067">
    <property type="entry name" value="INOSINE TRIPHOSPHATE PYROPHOSPHATASE/HAM1 PROTEIN"/>
    <property type="match status" value="1"/>
</dbReference>
<evidence type="ECO:0000313" key="12">
    <source>
        <dbReference type="EMBL" id="KRK47189.1"/>
    </source>
</evidence>
<comment type="catalytic activity">
    <reaction evidence="8 10">
        <text>dITP + H2O = dIMP + diphosphate + H(+)</text>
        <dbReference type="Rhea" id="RHEA:28342"/>
        <dbReference type="ChEBI" id="CHEBI:15377"/>
        <dbReference type="ChEBI" id="CHEBI:15378"/>
        <dbReference type="ChEBI" id="CHEBI:33019"/>
        <dbReference type="ChEBI" id="CHEBI:61194"/>
        <dbReference type="ChEBI" id="CHEBI:61382"/>
        <dbReference type="EC" id="3.6.1.66"/>
    </reaction>
</comment>
<evidence type="ECO:0000256" key="11">
    <source>
        <dbReference type="RuleBase" id="RU003781"/>
    </source>
</evidence>
<dbReference type="OrthoDB" id="9807456at2"/>
<dbReference type="GO" id="GO:0000166">
    <property type="term" value="F:nucleotide binding"/>
    <property type="evidence" value="ECO:0007669"/>
    <property type="project" value="UniProtKB-KW"/>
</dbReference>
<feature type="binding site" evidence="10">
    <location>
        <begin position="154"/>
        <end position="157"/>
    </location>
    <ligand>
        <name>substrate</name>
    </ligand>
</feature>
<evidence type="ECO:0000256" key="2">
    <source>
        <dbReference type="ARBA" id="ARBA00011738"/>
    </source>
</evidence>
<keyword evidence="5 10" id="KW-0378">Hydrolase</keyword>
<dbReference type="GO" id="GO:0035870">
    <property type="term" value="F:dITP diphosphatase activity"/>
    <property type="evidence" value="ECO:0007669"/>
    <property type="project" value="UniProtKB-UniRule"/>
</dbReference>
<feature type="binding site" evidence="10">
    <location>
        <begin position="182"/>
        <end position="183"/>
    </location>
    <ligand>
        <name>substrate</name>
    </ligand>
</feature>
<dbReference type="NCBIfam" id="NF011397">
    <property type="entry name" value="PRK14822.1"/>
    <property type="match status" value="1"/>
</dbReference>
<evidence type="ECO:0000256" key="3">
    <source>
        <dbReference type="ARBA" id="ARBA00022723"/>
    </source>
</evidence>
<dbReference type="GO" id="GO:0009117">
    <property type="term" value="P:nucleotide metabolic process"/>
    <property type="evidence" value="ECO:0007669"/>
    <property type="project" value="UniProtKB-KW"/>
</dbReference>
<comment type="cofactor">
    <cofactor evidence="10">
        <name>Mg(2+)</name>
        <dbReference type="ChEBI" id="CHEBI:18420"/>
    </cofactor>
    <text evidence="10">Binds 1 Mg(2+) ion per subunit.</text>
</comment>
<comment type="catalytic activity">
    <reaction evidence="10">
        <text>ITP + H2O = IMP + diphosphate + H(+)</text>
        <dbReference type="Rhea" id="RHEA:29399"/>
        <dbReference type="ChEBI" id="CHEBI:15377"/>
        <dbReference type="ChEBI" id="CHEBI:15378"/>
        <dbReference type="ChEBI" id="CHEBI:33019"/>
        <dbReference type="ChEBI" id="CHEBI:58053"/>
        <dbReference type="ChEBI" id="CHEBI:61402"/>
        <dbReference type="EC" id="3.6.1.66"/>
    </reaction>
</comment>
<dbReference type="InterPro" id="IPR002637">
    <property type="entry name" value="RdgB/HAM1"/>
</dbReference>
<evidence type="ECO:0000256" key="4">
    <source>
        <dbReference type="ARBA" id="ARBA00022741"/>
    </source>
</evidence>
<dbReference type="HAMAP" id="MF_01405">
    <property type="entry name" value="Non_canon_purine_NTPase"/>
    <property type="match status" value="1"/>
</dbReference>
<evidence type="ECO:0000256" key="8">
    <source>
        <dbReference type="ARBA" id="ARBA00051875"/>
    </source>
</evidence>
<feature type="binding site" evidence="10">
    <location>
        <position position="73"/>
    </location>
    <ligand>
        <name>substrate</name>
    </ligand>
</feature>
<dbReference type="GO" id="GO:0036222">
    <property type="term" value="F:XTP diphosphatase activity"/>
    <property type="evidence" value="ECO:0007669"/>
    <property type="project" value="UniProtKB-UniRule"/>
</dbReference>
<dbReference type="Gene3D" id="3.90.950.10">
    <property type="match status" value="1"/>
</dbReference>
<evidence type="ECO:0000256" key="9">
    <source>
        <dbReference type="ARBA" id="ARBA00052017"/>
    </source>
</evidence>
<reference evidence="12 13" key="1">
    <citation type="journal article" date="2015" name="Genome Announc.">
        <title>Expanding the biotechnology potential of lactobacilli through comparative genomics of 213 strains and associated genera.</title>
        <authorList>
            <person name="Sun Z."/>
            <person name="Harris H.M."/>
            <person name="McCann A."/>
            <person name="Guo C."/>
            <person name="Argimon S."/>
            <person name="Zhang W."/>
            <person name="Yang X."/>
            <person name="Jeffery I.B."/>
            <person name="Cooney J.C."/>
            <person name="Kagawa T.F."/>
            <person name="Liu W."/>
            <person name="Song Y."/>
            <person name="Salvetti E."/>
            <person name="Wrobel A."/>
            <person name="Rasinkangas P."/>
            <person name="Parkhill J."/>
            <person name="Rea M.C."/>
            <person name="O'Sullivan O."/>
            <person name="Ritari J."/>
            <person name="Douillard F.P."/>
            <person name="Paul Ross R."/>
            <person name="Yang R."/>
            <person name="Briner A.E."/>
            <person name="Felis G.E."/>
            <person name="de Vos W.M."/>
            <person name="Barrangou R."/>
            <person name="Klaenhammer T.R."/>
            <person name="Caufield P.W."/>
            <person name="Cui Y."/>
            <person name="Zhang H."/>
            <person name="O'Toole P.W."/>
        </authorList>
    </citation>
    <scope>NUCLEOTIDE SEQUENCE [LARGE SCALE GENOMIC DNA]</scope>
    <source>
        <strain evidence="12 13">JCM 15530</strain>
    </source>
</reference>